<accession>A0A3G5AAB5</accession>
<gene>
    <name evidence="2" type="ORF">Hyperionvirus19_4</name>
</gene>
<keyword evidence="1" id="KW-0812">Transmembrane</keyword>
<feature type="transmembrane region" description="Helical" evidence="1">
    <location>
        <begin position="154"/>
        <end position="174"/>
    </location>
</feature>
<proteinExistence type="predicted"/>
<sequence>MLLDSIREGVIGALICWGSVPSPLIVLCSMVVSWGILMGATWVTKMKIMDVLVLLWNLFFVLMTWGNKYDVNLYLFVWLYLVVDIGVNITCIILGDTRNAMKSCGKLVGDVFLSGGGLYVIFSLEVITAMAVGFYSIFVCCDLIGYMHRNGRGCLKLFFWVCIFFFVLLFGLFLDM</sequence>
<dbReference type="EMBL" id="MK072401">
    <property type="protein sequence ID" value="AYV84180.1"/>
    <property type="molecule type" value="Genomic_DNA"/>
</dbReference>
<keyword evidence="1" id="KW-0472">Membrane</keyword>
<feature type="transmembrane region" description="Helical" evidence="1">
    <location>
        <begin position="12"/>
        <end position="36"/>
    </location>
</feature>
<keyword evidence="1" id="KW-1133">Transmembrane helix</keyword>
<evidence type="ECO:0000313" key="2">
    <source>
        <dbReference type="EMBL" id="AYV84180.1"/>
    </source>
</evidence>
<evidence type="ECO:0000256" key="1">
    <source>
        <dbReference type="SAM" id="Phobius"/>
    </source>
</evidence>
<protein>
    <submittedName>
        <fullName evidence="2">Uncharacterized protein</fullName>
    </submittedName>
</protein>
<organism evidence="2">
    <name type="scientific">Hyperionvirus sp</name>
    <dbReference type="NCBI Taxonomy" id="2487770"/>
    <lineage>
        <taxon>Viruses</taxon>
        <taxon>Varidnaviria</taxon>
        <taxon>Bamfordvirae</taxon>
        <taxon>Nucleocytoviricota</taxon>
        <taxon>Megaviricetes</taxon>
        <taxon>Imitervirales</taxon>
        <taxon>Mimiviridae</taxon>
        <taxon>Klosneuvirinae</taxon>
    </lineage>
</organism>
<reference evidence="2" key="1">
    <citation type="submission" date="2018-10" db="EMBL/GenBank/DDBJ databases">
        <title>Hidden diversity of soil giant viruses.</title>
        <authorList>
            <person name="Schulz F."/>
            <person name="Alteio L."/>
            <person name="Goudeau D."/>
            <person name="Ryan E.M."/>
            <person name="Malmstrom R.R."/>
            <person name="Blanchard J."/>
            <person name="Woyke T."/>
        </authorList>
    </citation>
    <scope>NUCLEOTIDE SEQUENCE</scope>
    <source>
        <strain evidence="2">HYV1</strain>
    </source>
</reference>
<feature type="transmembrane region" description="Helical" evidence="1">
    <location>
        <begin position="73"/>
        <end position="95"/>
    </location>
</feature>
<feature type="transmembrane region" description="Helical" evidence="1">
    <location>
        <begin position="48"/>
        <end position="67"/>
    </location>
</feature>
<name>A0A3G5AAB5_9VIRU</name>